<dbReference type="AlphaFoldDB" id="A0A653CF53"/>
<keyword evidence="2" id="KW-1185">Reference proteome</keyword>
<proteinExistence type="predicted"/>
<dbReference type="EMBL" id="CAACVG010007634">
    <property type="protein sequence ID" value="VEN46366.1"/>
    <property type="molecule type" value="Genomic_DNA"/>
</dbReference>
<evidence type="ECO:0000313" key="1">
    <source>
        <dbReference type="EMBL" id="VEN46366.1"/>
    </source>
</evidence>
<accession>A0A653CF53</accession>
<reference evidence="1 2" key="1">
    <citation type="submission" date="2019-01" db="EMBL/GenBank/DDBJ databases">
        <authorList>
            <person name="Sayadi A."/>
        </authorList>
    </citation>
    <scope>NUCLEOTIDE SEQUENCE [LARGE SCALE GENOMIC DNA]</scope>
</reference>
<sequence>MLHQRFNHINHSNDLLLWRITVMLLPYTFGQLCPKCSKITSVVCNNFDMLPLVCLVYAIRVKKTLWKTIQELFLCNT</sequence>
<evidence type="ECO:0000313" key="2">
    <source>
        <dbReference type="Proteomes" id="UP000410492"/>
    </source>
</evidence>
<gene>
    <name evidence="1" type="ORF">CALMAC_LOCUS8489</name>
</gene>
<organism evidence="1 2">
    <name type="scientific">Callosobruchus maculatus</name>
    <name type="common">Southern cowpea weevil</name>
    <name type="synonym">Pulse bruchid</name>
    <dbReference type="NCBI Taxonomy" id="64391"/>
    <lineage>
        <taxon>Eukaryota</taxon>
        <taxon>Metazoa</taxon>
        <taxon>Ecdysozoa</taxon>
        <taxon>Arthropoda</taxon>
        <taxon>Hexapoda</taxon>
        <taxon>Insecta</taxon>
        <taxon>Pterygota</taxon>
        <taxon>Neoptera</taxon>
        <taxon>Endopterygota</taxon>
        <taxon>Coleoptera</taxon>
        <taxon>Polyphaga</taxon>
        <taxon>Cucujiformia</taxon>
        <taxon>Chrysomeloidea</taxon>
        <taxon>Chrysomelidae</taxon>
        <taxon>Bruchinae</taxon>
        <taxon>Bruchini</taxon>
        <taxon>Callosobruchus</taxon>
    </lineage>
</organism>
<dbReference type="Proteomes" id="UP000410492">
    <property type="component" value="Unassembled WGS sequence"/>
</dbReference>
<name>A0A653CF53_CALMS</name>
<protein>
    <submittedName>
        <fullName evidence="1">Uncharacterized protein</fullName>
    </submittedName>
</protein>